<accession>A0AA41ZB76</accession>
<reference evidence="5" key="1">
    <citation type="submission" date="2022-05" db="EMBL/GenBank/DDBJ databases">
        <authorList>
            <person name="Pankratov T."/>
        </authorList>
    </citation>
    <scope>NUCLEOTIDE SEQUENCE</scope>
    <source>
        <strain evidence="5">BP6-180914</strain>
    </source>
</reference>
<dbReference type="PANTHER" id="PTHR11895:SF7">
    <property type="entry name" value="GLUTAMYL-TRNA(GLN) AMIDOTRANSFERASE SUBUNIT A, MITOCHONDRIAL"/>
    <property type="match status" value="1"/>
</dbReference>
<sequence>MTTDWNDEGGLQLAAAIREGRTSAAEALAAALERAEDLAHLGAVRVLAADPATAEAERIDRDRARGASGQGAFLGVPFLVKDLGTRVKGLPTVWGSRVMLRRSRPAPADDDLVARFRAAGLVIFGMTTVPEFGMTFTSEPLIGPAARNPLDERLTPGGSSGGAAAAVAAGIVAVAHANDAAGSIRVPAACCGLVGLKPSRGATPHGPDFNNYNSGIVGNFVVARTLDDAAAVLDGLAGNSRGPHPDPAIGPACSSLGQPVAALRVGVVQDLPAGLPFDDSRRDAVIRSADVLRRAGHTLVPVEPGALTAIIELSGLAAGRVLSANLARMLGELEPPLRFDDIEPLTRAALTFGQSLSGCDLVEAEMAIGKVGWLMANLFENVDVLLTPMLSGPPPAIGAYPTDHTDLDHHGRRGFALAPFAGFANVAGTPALTVPHGRDSMGLPLPIQLIGPMGSDVLLLRLACSLRAVEPWSFQSRVAGLD</sequence>
<evidence type="ECO:0000313" key="5">
    <source>
        <dbReference type="EMBL" id="MCW6512687.1"/>
    </source>
</evidence>
<dbReference type="GO" id="GO:0003824">
    <property type="term" value="F:catalytic activity"/>
    <property type="evidence" value="ECO:0007669"/>
    <property type="project" value="InterPro"/>
</dbReference>
<dbReference type="PROSITE" id="PS00571">
    <property type="entry name" value="AMIDASES"/>
    <property type="match status" value="1"/>
</dbReference>
<gene>
    <name evidence="5" type="ORF">M8523_32795</name>
</gene>
<dbReference type="Proteomes" id="UP001165667">
    <property type="component" value="Unassembled WGS sequence"/>
</dbReference>
<dbReference type="InterPro" id="IPR020556">
    <property type="entry name" value="Amidase_CS"/>
</dbReference>
<organism evidence="5 6">
    <name type="scientific">Lichenifustis flavocetrariae</name>
    <dbReference type="NCBI Taxonomy" id="2949735"/>
    <lineage>
        <taxon>Bacteria</taxon>
        <taxon>Pseudomonadati</taxon>
        <taxon>Pseudomonadota</taxon>
        <taxon>Alphaproteobacteria</taxon>
        <taxon>Hyphomicrobiales</taxon>
        <taxon>Lichenihabitantaceae</taxon>
        <taxon>Lichenifustis</taxon>
    </lineage>
</organism>
<protein>
    <recommendedName>
        <fullName evidence="3">Indoleacetamide hydrolase</fullName>
    </recommendedName>
</protein>
<evidence type="ECO:0000256" key="1">
    <source>
        <dbReference type="ARBA" id="ARBA00003871"/>
    </source>
</evidence>
<evidence type="ECO:0000256" key="3">
    <source>
        <dbReference type="ARBA" id="ARBA00021874"/>
    </source>
</evidence>
<name>A0AA41ZB76_9HYPH</name>
<comment type="function">
    <text evidence="1">Hydrolyzes indole-3-acetamide (IAM) into indole-3-acetic acid (IAA).</text>
</comment>
<dbReference type="InterPro" id="IPR023631">
    <property type="entry name" value="Amidase_dom"/>
</dbReference>
<feature type="domain" description="Amidase" evidence="4">
    <location>
        <begin position="26"/>
        <end position="460"/>
    </location>
</feature>
<dbReference type="AlphaFoldDB" id="A0AA41ZB76"/>
<dbReference type="Pfam" id="PF01425">
    <property type="entry name" value="Amidase"/>
    <property type="match status" value="1"/>
</dbReference>
<comment type="caution">
    <text evidence="5">The sequence shown here is derived from an EMBL/GenBank/DDBJ whole genome shotgun (WGS) entry which is preliminary data.</text>
</comment>
<dbReference type="PANTHER" id="PTHR11895">
    <property type="entry name" value="TRANSAMIDASE"/>
    <property type="match status" value="1"/>
</dbReference>
<evidence type="ECO:0000259" key="4">
    <source>
        <dbReference type="Pfam" id="PF01425"/>
    </source>
</evidence>
<dbReference type="InterPro" id="IPR036928">
    <property type="entry name" value="AS_sf"/>
</dbReference>
<dbReference type="InterPro" id="IPR000120">
    <property type="entry name" value="Amidase"/>
</dbReference>
<dbReference type="Gene3D" id="3.90.1300.10">
    <property type="entry name" value="Amidase signature (AS) domain"/>
    <property type="match status" value="1"/>
</dbReference>
<dbReference type="EMBL" id="JAMOIM010000060">
    <property type="protein sequence ID" value="MCW6512687.1"/>
    <property type="molecule type" value="Genomic_DNA"/>
</dbReference>
<dbReference type="SUPFAM" id="SSF75304">
    <property type="entry name" value="Amidase signature (AS) enzymes"/>
    <property type="match status" value="1"/>
</dbReference>
<keyword evidence="6" id="KW-1185">Reference proteome</keyword>
<comment type="similarity">
    <text evidence="2">Belongs to the amidase family.</text>
</comment>
<dbReference type="RefSeq" id="WP_282589062.1">
    <property type="nucleotide sequence ID" value="NZ_JAMOIM010000060.1"/>
</dbReference>
<proteinExistence type="inferred from homology"/>
<evidence type="ECO:0000313" key="6">
    <source>
        <dbReference type="Proteomes" id="UP001165667"/>
    </source>
</evidence>
<evidence type="ECO:0000256" key="2">
    <source>
        <dbReference type="ARBA" id="ARBA00009199"/>
    </source>
</evidence>